<dbReference type="InterPro" id="IPR029068">
    <property type="entry name" value="Glyas_Bleomycin-R_OHBP_Dase"/>
</dbReference>
<gene>
    <name evidence="2" type="ORF">AVDCRST_MAG01-01-4467</name>
</gene>
<dbReference type="Gene3D" id="3.10.180.10">
    <property type="entry name" value="2,3-Dihydroxybiphenyl 1,2-Dioxygenase, domain 1"/>
    <property type="match status" value="1"/>
</dbReference>
<dbReference type="InterPro" id="IPR004360">
    <property type="entry name" value="Glyas_Fos-R_dOase_dom"/>
</dbReference>
<dbReference type="AlphaFoldDB" id="A0A6J4QPV5"/>
<accession>A0A6J4QPV5</accession>
<evidence type="ECO:0000259" key="1">
    <source>
        <dbReference type="PROSITE" id="PS51819"/>
    </source>
</evidence>
<sequence length="148" mass="16734">METRARLVGFNHVAVEVGDVDEALEFYGRIFAFELRGRGPKMAFIDVGDQFIAVVGDMTQPPDSHRHVGVVVDDRRAVRRALREMEVEVLPGRGLDFIDPWGNRWQVVEYRDVQFTKAPEVLSGMGLDALEKSPKALKELREKGLARN</sequence>
<protein>
    <submittedName>
        <fullName evidence="2">Glyoxalase/bleomycin resistance protein/dioxygenase</fullName>
    </submittedName>
</protein>
<dbReference type="InterPro" id="IPR037523">
    <property type="entry name" value="VOC_core"/>
</dbReference>
<reference evidence="2" key="1">
    <citation type="submission" date="2020-02" db="EMBL/GenBank/DDBJ databases">
        <authorList>
            <person name="Meier V. D."/>
        </authorList>
    </citation>
    <scope>NUCLEOTIDE SEQUENCE</scope>
    <source>
        <strain evidence="2">AVDCRST_MAG01</strain>
    </source>
</reference>
<dbReference type="Pfam" id="PF00903">
    <property type="entry name" value="Glyoxalase"/>
    <property type="match status" value="1"/>
</dbReference>
<dbReference type="PROSITE" id="PS51819">
    <property type="entry name" value="VOC"/>
    <property type="match status" value="1"/>
</dbReference>
<name>A0A6J4QPV5_9ACTN</name>
<dbReference type="CDD" id="cd06587">
    <property type="entry name" value="VOC"/>
    <property type="match status" value="1"/>
</dbReference>
<evidence type="ECO:0000313" key="2">
    <source>
        <dbReference type="EMBL" id="CAA9450021.1"/>
    </source>
</evidence>
<feature type="domain" description="VOC" evidence="1">
    <location>
        <begin position="9"/>
        <end position="123"/>
    </location>
</feature>
<keyword evidence="2" id="KW-0223">Dioxygenase</keyword>
<dbReference type="SUPFAM" id="SSF54593">
    <property type="entry name" value="Glyoxalase/Bleomycin resistance protein/Dihydroxybiphenyl dioxygenase"/>
    <property type="match status" value="1"/>
</dbReference>
<proteinExistence type="predicted"/>
<dbReference type="GO" id="GO:0051213">
    <property type="term" value="F:dioxygenase activity"/>
    <property type="evidence" value="ECO:0007669"/>
    <property type="project" value="UniProtKB-KW"/>
</dbReference>
<dbReference type="EMBL" id="CADCUW010000578">
    <property type="protein sequence ID" value="CAA9450021.1"/>
    <property type="molecule type" value="Genomic_DNA"/>
</dbReference>
<keyword evidence="2" id="KW-0560">Oxidoreductase</keyword>
<organism evidence="2">
    <name type="scientific">uncultured Rubrobacteraceae bacterium</name>
    <dbReference type="NCBI Taxonomy" id="349277"/>
    <lineage>
        <taxon>Bacteria</taxon>
        <taxon>Bacillati</taxon>
        <taxon>Actinomycetota</taxon>
        <taxon>Rubrobacteria</taxon>
        <taxon>Rubrobacterales</taxon>
        <taxon>Rubrobacteraceae</taxon>
        <taxon>environmental samples</taxon>
    </lineage>
</organism>